<feature type="transmembrane region" description="Helical" evidence="6">
    <location>
        <begin position="39"/>
        <end position="67"/>
    </location>
</feature>
<accession>A0A926I7X0</accession>
<reference evidence="8" key="1">
    <citation type="submission" date="2020-08" db="EMBL/GenBank/DDBJ databases">
        <title>Genome public.</title>
        <authorList>
            <person name="Liu C."/>
            <person name="Sun Q."/>
        </authorList>
    </citation>
    <scope>NUCLEOTIDE SEQUENCE</scope>
    <source>
        <strain evidence="8">NSJ-12</strain>
    </source>
</reference>
<evidence type="ECO:0000256" key="3">
    <source>
        <dbReference type="ARBA" id="ARBA00022692"/>
    </source>
</evidence>
<organism evidence="8 9">
    <name type="scientific">Zhenhengia yiwuensis</name>
    <dbReference type="NCBI Taxonomy" id="2763666"/>
    <lineage>
        <taxon>Bacteria</taxon>
        <taxon>Bacillati</taxon>
        <taxon>Bacillota</taxon>
        <taxon>Clostridia</taxon>
        <taxon>Lachnospirales</taxon>
        <taxon>Lachnospiraceae</taxon>
        <taxon>Zhenhengia</taxon>
    </lineage>
</organism>
<protein>
    <submittedName>
        <fullName evidence="8">YitT family protein</fullName>
    </submittedName>
</protein>
<name>A0A926I7X0_9FIRM</name>
<feature type="transmembrane region" description="Helical" evidence="6">
    <location>
        <begin position="7"/>
        <end position="27"/>
    </location>
</feature>
<evidence type="ECO:0000256" key="4">
    <source>
        <dbReference type="ARBA" id="ARBA00022989"/>
    </source>
</evidence>
<dbReference type="GO" id="GO:0005886">
    <property type="term" value="C:plasma membrane"/>
    <property type="evidence" value="ECO:0007669"/>
    <property type="project" value="UniProtKB-SubCell"/>
</dbReference>
<keyword evidence="2" id="KW-1003">Cell membrane</keyword>
<dbReference type="Gene3D" id="3.30.70.120">
    <property type="match status" value="1"/>
</dbReference>
<dbReference type="InterPro" id="IPR015867">
    <property type="entry name" value="N-reg_PII/ATP_PRibTrfase_C"/>
</dbReference>
<keyword evidence="4 6" id="KW-1133">Transmembrane helix</keyword>
<evidence type="ECO:0000256" key="2">
    <source>
        <dbReference type="ARBA" id="ARBA00022475"/>
    </source>
</evidence>
<dbReference type="EMBL" id="JACRSY010000001">
    <property type="protein sequence ID" value="MBC8578030.1"/>
    <property type="molecule type" value="Genomic_DNA"/>
</dbReference>
<evidence type="ECO:0000313" key="9">
    <source>
        <dbReference type="Proteomes" id="UP000655830"/>
    </source>
</evidence>
<feature type="transmembrane region" description="Helical" evidence="6">
    <location>
        <begin position="103"/>
        <end position="121"/>
    </location>
</feature>
<feature type="transmembrane region" description="Helical" evidence="6">
    <location>
        <begin position="74"/>
        <end position="91"/>
    </location>
</feature>
<dbReference type="PANTHER" id="PTHR33545:SF9">
    <property type="entry name" value="UPF0750 MEMBRANE PROTEIN YITE"/>
    <property type="match status" value="1"/>
</dbReference>
<keyword evidence="3 6" id="KW-0812">Transmembrane</keyword>
<keyword evidence="9" id="KW-1185">Reference proteome</keyword>
<dbReference type="PIRSF" id="PIRSF006483">
    <property type="entry name" value="Membrane_protein_YitT"/>
    <property type="match status" value="1"/>
</dbReference>
<dbReference type="Pfam" id="PF10035">
    <property type="entry name" value="DUF2179"/>
    <property type="match status" value="1"/>
</dbReference>
<dbReference type="RefSeq" id="WP_249331131.1">
    <property type="nucleotide sequence ID" value="NZ_JACRSY010000001.1"/>
</dbReference>
<comment type="caution">
    <text evidence="8">The sequence shown here is derived from an EMBL/GenBank/DDBJ whole genome shotgun (WGS) entry which is preliminary data.</text>
</comment>
<keyword evidence="5 6" id="KW-0472">Membrane</keyword>
<evidence type="ECO:0000256" key="5">
    <source>
        <dbReference type="ARBA" id="ARBA00023136"/>
    </source>
</evidence>
<evidence type="ECO:0000256" key="1">
    <source>
        <dbReference type="ARBA" id="ARBA00004651"/>
    </source>
</evidence>
<evidence type="ECO:0000259" key="7">
    <source>
        <dbReference type="Pfam" id="PF10035"/>
    </source>
</evidence>
<comment type="subcellular location">
    <subcellularLocation>
        <location evidence="1">Cell membrane</location>
        <topology evidence="1">Multi-pass membrane protein</topology>
    </subcellularLocation>
</comment>
<dbReference type="CDD" id="cd16380">
    <property type="entry name" value="YitT_C"/>
    <property type="match status" value="1"/>
</dbReference>
<feature type="transmembrane region" description="Helical" evidence="6">
    <location>
        <begin position="141"/>
        <end position="162"/>
    </location>
</feature>
<gene>
    <name evidence="8" type="ORF">H8718_00565</name>
</gene>
<dbReference type="Pfam" id="PF02588">
    <property type="entry name" value="YitT_membrane"/>
    <property type="match status" value="1"/>
</dbReference>
<proteinExistence type="predicted"/>
<dbReference type="InterPro" id="IPR019264">
    <property type="entry name" value="DUF2179"/>
</dbReference>
<sequence>MNNKIKSIFSILLGTFLMAIAVNGILVPNQMLSGGISGISLFLHFLAGTNLSLTNILLNIPLFILAFIFLKRRFIYFSLLGMICFSFWLELTNGFVIPTQSPLTIILVAGLLNGLGMGILFRGDASVGGTDIIAKILNKFFSFSMGNVILSINMVIMLTSIFAFGIDISILTAASMFISSQTTNYVVDGLNRRRTVSIITSPDTGQAIAKDIMEVMNRGVTIVPAIGGYTHQNKYILYANVNLREVAKLKHIVSAHDSHAFVTVSDVAQVIGNGRGFLSLEQNN</sequence>
<feature type="domain" description="DUF2179" evidence="7">
    <location>
        <begin position="218"/>
        <end position="272"/>
    </location>
</feature>
<dbReference type="InterPro" id="IPR003740">
    <property type="entry name" value="YitT"/>
</dbReference>
<evidence type="ECO:0000256" key="6">
    <source>
        <dbReference type="SAM" id="Phobius"/>
    </source>
</evidence>
<dbReference type="Proteomes" id="UP000655830">
    <property type="component" value="Unassembled WGS sequence"/>
</dbReference>
<dbReference type="InterPro" id="IPR051461">
    <property type="entry name" value="UPF0750_membrane"/>
</dbReference>
<dbReference type="AlphaFoldDB" id="A0A926I7X0"/>
<dbReference type="PANTHER" id="PTHR33545">
    <property type="entry name" value="UPF0750 MEMBRANE PROTEIN YITT-RELATED"/>
    <property type="match status" value="1"/>
</dbReference>
<evidence type="ECO:0000313" key="8">
    <source>
        <dbReference type="EMBL" id="MBC8578030.1"/>
    </source>
</evidence>